<reference evidence="10 11" key="1">
    <citation type="submission" date="2012-02" db="EMBL/GenBank/DDBJ databases">
        <title>Whole genome shotgun sequence of Gordonia sputi NBRC 100414.</title>
        <authorList>
            <person name="Yoshida I."/>
            <person name="Hosoyama A."/>
            <person name="Tsuchikane K."/>
            <person name="Katsumata H."/>
            <person name="Yamazaki S."/>
            <person name="Fujita N."/>
        </authorList>
    </citation>
    <scope>NUCLEOTIDE SEQUENCE [LARGE SCALE GENOMIC DNA]</scope>
    <source>
        <strain evidence="10 11">NBRC 100414</strain>
    </source>
</reference>
<dbReference type="CDD" id="cd06185">
    <property type="entry name" value="PDR_like"/>
    <property type="match status" value="1"/>
</dbReference>
<evidence type="ECO:0000256" key="4">
    <source>
        <dbReference type="ARBA" id="ARBA00022723"/>
    </source>
</evidence>
<dbReference type="eggNOG" id="COG1018">
    <property type="taxonomic scope" value="Bacteria"/>
</dbReference>
<evidence type="ECO:0000313" key="11">
    <source>
        <dbReference type="Proteomes" id="UP000005845"/>
    </source>
</evidence>
<dbReference type="InterPro" id="IPR017927">
    <property type="entry name" value="FAD-bd_FR_type"/>
</dbReference>
<keyword evidence="6" id="KW-0408">Iron</keyword>
<dbReference type="InterPro" id="IPR012675">
    <property type="entry name" value="Beta-grasp_dom_sf"/>
</dbReference>
<dbReference type="Gene3D" id="3.10.20.30">
    <property type="match status" value="1"/>
</dbReference>
<evidence type="ECO:0000256" key="6">
    <source>
        <dbReference type="ARBA" id="ARBA00023004"/>
    </source>
</evidence>
<keyword evidence="5" id="KW-0560">Oxidoreductase</keyword>
<evidence type="ECO:0000256" key="7">
    <source>
        <dbReference type="ARBA" id="ARBA00023014"/>
    </source>
</evidence>
<dbReference type="CDD" id="cd00207">
    <property type="entry name" value="fer2"/>
    <property type="match status" value="1"/>
</dbReference>
<keyword evidence="3" id="KW-0001">2Fe-2S</keyword>
<feature type="domain" description="2Fe-2S ferredoxin-type" evidence="8">
    <location>
        <begin position="243"/>
        <end position="330"/>
    </location>
</feature>
<evidence type="ECO:0000256" key="2">
    <source>
        <dbReference type="ARBA" id="ARBA00022630"/>
    </source>
</evidence>
<dbReference type="Proteomes" id="UP000005845">
    <property type="component" value="Unassembled WGS sequence"/>
</dbReference>
<comment type="caution">
    <text evidence="10">The sequence shown here is derived from an EMBL/GenBank/DDBJ whole genome shotgun (WGS) entry which is preliminary data.</text>
</comment>
<evidence type="ECO:0000256" key="1">
    <source>
        <dbReference type="ARBA" id="ARBA00001974"/>
    </source>
</evidence>
<dbReference type="InterPro" id="IPR039261">
    <property type="entry name" value="FNR_nucleotide-bd"/>
</dbReference>
<dbReference type="PANTHER" id="PTHR47354">
    <property type="entry name" value="NADH OXIDOREDUCTASE HCR"/>
    <property type="match status" value="1"/>
</dbReference>
<dbReference type="AlphaFoldDB" id="H5TZS5"/>
<keyword evidence="4" id="KW-0479">Metal-binding</keyword>
<dbReference type="SUPFAM" id="SSF52343">
    <property type="entry name" value="Ferredoxin reductase-like, C-terminal NADP-linked domain"/>
    <property type="match status" value="1"/>
</dbReference>
<comment type="cofactor">
    <cofactor evidence="1">
        <name>FAD</name>
        <dbReference type="ChEBI" id="CHEBI:57692"/>
    </cofactor>
</comment>
<evidence type="ECO:0000256" key="5">
    <source>
        <dbReference type="ARBA" id="ARBA00023002"/>
    </source>
</evidence>
<dbReference type="GO" id="GO:0051537">
    <property type="term" value="F:2 iron, 2 sulfur cluster binding"/>
    <property type="evidence" value="ECO:0007669"/>
    <property type="project" value="UniProtKB-KW"/>
</dbReference>
<dbReference type="PRINTS" id="PR00409">
    <property type="entry name" value="PHDIOXRDTASE"/>
</dbReference>
<dbReference type="SUPFAM" id="SSF54292">
    <property type="entry name" value="2Fe-2S ferredoxin-like"/>
    <property type="match status" value="1"/>
</dbReference>
<dbReference type="Gene3D" id="2.40.30.10">
    <property type="entry name" value="Translation factors"/>
    <property type="match status" value="1"/>
</dbReference>
<evidence type="ECO:0000259" key="8">
    <source>
        <dbReference type="PROSITE" id="PS51085"/>
    </source>
</evidence>
<dbReference type="InterPro" id="IPR036010">
    <property type="entry name" value="2Fe-2S_ferredoxin-like_sf"/>
</dbReference>
<dbReference type="RefSeq" id="WP_005205382.1">
    <property type="nucleotide sequence ID" value="NZ_BAFC01000054.1"/>
</dbReference>
<dbReference type="InterPro" id="IPR001041">
    <property type="entry name" value="2Fe-2S_ferredoxin-type"/>
</dbReference>
<dbReference type="InterPro" id="IPR054582">
    <property type="entry name" value="DmmA-like_N"/>
</dbReference>
<proteinExistence type="predicted"/>
<dbReference type="GO" id="GO:0046872">
    <property type="term" value="F:metal ion binding"/>
    <property type="evidence" value="ECO:0007669"/>
    <property type="project" value="UniProtKB-KW"/>
</dbReference>
<name>H5TZS5_9ACTN</name>
<organism evidence="10 11">
    <name type="scientific">Gordonia sputi NBRC 100414</name>
    <dbReference type="NCBI Taxonomy" id="1089453"/>
    <lineage>
        <taxon>Bacteria</taxon>
        <taxon>Bacillati</taxon>
        <taxon>Actinomycetota</taxon>
        <taxon>Actinomycetes</taxon>
        <taxon>Mycobacteriales</taxon>
        <taxon>Gordoniaceae</taxon>
        <taxon>Gordonia</taxon>
    </lineage>
</organism>
<protein>
    <submittedName>
        <fullName evidence="10">Putative oxidoreductase</fullName>
    </submittedName>
</protein>
<dbReference type="SUPFAM" id="SSF63380">
    <property type="entry name" value="Riboflavin synthase domain-like"/>
    <property type="match status" value="1"/>
</dbReference>
<evidence type="ECO:0000313" key="10">
    <source>
        <dbReference type="EMBL" id="GAB38983.1"/>
    </source>
</evidence>
<keyword evidence="7" id="KW-0411">Iron-sulfur</keyword>
<dbReference type="GO" id="GO:0016491">
    <property type="term" value="F:oxidoreductase activity"/>
    <property type="evidence" value="ECO:0007669"/>
    <property type="project" value="UniProtKB-KW"/>
</dbReference>
<keyword evidence="11" id="KW-1185">Reference proteome</keyword>
<accession>H5TZS5</accession>
<dbReference type="Pfam" id="PF22290">
    <property type="entry name" value="DmmA-like_N"/>
    <property type="match status" value="1"/>
</dbReference>
<dbReference type="PROSITE" id="PS51085">
    <property type="entry name" value="2FE2S_FER_2"/>
    <property type="match status" value="1"/>
</dbReference>
<gene>
    <name evidence="10" type="ORF">GOSPT_054_00150</name>
</gene>
<dbReference type="InterPro" id="IPR050415">
    <property type="entry name" value="MRET"/>
</dbReference>
<sequence length="333" mass="35533">MTITAAPAHLHDGYQTGARTMRVVEVRPLTDAITHFRFAPIDGTLTSYQPGSHLIVQAGATRNAYSLVDDGMYPDSYGISVLRKDTGRGSQWLHTNLVEGELIEIEGPRPMFAPVLDQHRALLVAGGIGITPILSHARAAAREGLPVEVVYSYRPGQGAHLDDLRVLADLSDVTVYEATSVDETIELLTKRLAAQPLGTHAYACGPAPLLDSYTRLASAAGWPAARVHLERFTAPEQDPGDPFTVSLADGTAIDVPPGVSLLERLLDNGVDVGNMCRQGVCGECRIPVRAGEITHRDYVLSDDEKAAGDAMLCCVSRGAGDLVLDVARPAPPS</sequence>
<evidence type="ECO:0000259" key="9">
    <source>
        <dbReference type="PROSITE" id="PS51384"/>
    </source>
</evidence>
<keyword evidence="2" id="KW-0285">Flavoprotein</keyword>
<dbReference type="Pfam" id="PF00111">
    <property type="entry name" value="Fer2"/>
    <property type="match status" value="1"/>
</dbReference>
<dbReference type="PANTHER" id="PTHR47354:SF1">
    <property type="entry name" value="CARNITINE MONOOXYGENASE REDUCTASE SUBUNIT"/>
    <property type="match status" value="1"/>
</dbReference>
<dbReference type="Gene3D" id="3.40.50.80">
    <property type="entry name" value="Nucleotide-binding domain of ferredoxin-NADP reductase (FNR) module"/>
    <property type="match status" value="1"/>
</dbReference>
<dbReference type="InterPro" id="IPR017938">
    <property type="entry name" value="Riboflavin_synthase-like_b-brl"/>
</dbReference>
<feature type="domain" description="FAD-binding FR-type" evidence="9">
    <location>
        <begin position="16"/>
        <end position="115"/>
    </location>
</feature>
<dbReference type="EMBL" id="BAFC01000054">
    <property type="protein sequence ID" value="GAB38983.1"/>
    <property type="molecule type" value="Genomic_DNA"/>
</dbReference>
<dbReference type="PROSITE" id="PS51384">
    <property type="entry name" value="FAD_FR"/>
    <property type="match status" value="1"/>
</dbReference>
<evidence type="ECO:0000256" key="3">
    <source>
        <dbReference type="ARBA" id="ARBA00022714"/>
    </source>
</evidence>